<feature type="domain" description="PI3K/PI4K catalytic" evidence="9">
    <location>
        <begin position="694"/>
        <end position="974"/>
    </location>
</feature>
<dbReference type="InterPro" id="IPR015433">
    <property type="entry name" value="PI3/4_kinase"/>
</dbReference>
<dbReference type="PROSITE" id="PS00915">
    <property type="entry name" value="PI3_4_KINASE_1"/>
    <property type="match status" value="1"/>
</dbReference>
<evidence type="ECO:0000259" key="9">
    <source>
        <dbReference type="PROSITE" id="PS50290"/>
    </source>
</evidence>
<dbReference type="InterPro" id="IPR036940">
    <property type="entry name" value="PI3/4_kinase_cat_sf"/>
</dbReference>
<dbReference type="SUPFAM" id="SSF56112">
    <property type="entry name" value="Protein kinase-like (PK-like)"/>
    <property type="match status" value="2"/>
</dbReference>
<comment type="subcellular location">
    <subcellularLocation>
        <location evidence="1">Mitochondrion outer membrane</location>
        <topology evidence="1">Peripheral membrane protein</topology>
    </subcellularLocation>
    <subcellularLocation>
        <location evidence="6">Rough endoplasmic reticulum membrane</location>
        <topology evidence="6">Peripheral membrane protein</topology>
    </subcellularLocation>
</comment>
<dbReference type="Gene3D" id="1.10.1070.11">
    <property type="entry name" value="Phosphatidylinositol 3-/4-kinase, catalytic domain"/>
    <property type="match status" value="2"/>
</dbReference>
<accession>A0AAW1IU25</accession>
<dbReference type="SMART" id="SM00146">
    <property type="entry name" value="PI3Kc"/>
    <property type="match status" value="1"/>
</dbReference>
<evidence type="ECO:0000259" key="10">
    <source>
        <dbReference type="PROSITE" id="PS51545"/>
    </source>
</evidence>
<evidence type="ECO:0000256" key="6">
    <source>
        <dbReference type="ARBA" id="ARBA00037860"/>
    </source>
</evidence>
<comment type="caution">
    <text evidence="11">The sequence shown here is derived from an EMBL/GenBank/DDBJ whole genome shotgun (WGS) entry which is preliminary data.</text>
</comment>
<dbReference type="Pfam" id="PF21245">
    <property type="entry name" value="PI4KB-PIK1_PIK"/>
    <property type="match status" value="1"/>
</dbReference>
<dbReference type="Proteomes" id="UP001458880">
    <property type="component" value="Unassembled WGS sequence"/>
</dbReference>
<feature type="compositionally biased region" description="Polar residues" evidence="8">
    <location>
        <begin position="148"/>
        <end position="175"/>
    </location>
</feature>
<organism evidence="11 12">
    <name type="scientific">Popillia japonica</name>
    <name type="common">Japanese beetle</name>
    <dbReference type="NCBI Taxonomy" id="7064"/>
    <lineage>
        <taxon>Eukaryota</taxon>
        <taxon>Metazoa</taxon>
        <taxon>Ecdysozoa</taxon>
        <taxon>Arthropoda</taxon>
        <taxon>Hexapoda</taxon>
        <taxon>Insecta</taxon>
        <taxon>Pterygota</taxon>
        <taxon>Neoptera</taxon>
        <taxon>Endopterygota</taxon>
        <taxon>Coleoptera</taxon>
        <taxon>Polyphaga</taxon>
        <taxon>Scarabaeiformia</taxon>
        <taxon>Scarabaeidae</taxon>
        <taxon>Rutelinae</taxon>
        <taxon>Popillia</taxon>
    </lineage>
</organism>
<feature type="region of interest" description="Disordered" evidence="8">
    <location>
        <begin position="137"/>
        <end position="209"/>
    </location>
</feature>
<dbReference type="InterPro" id="IPR011009">
    <property type="entry name" value="Kinase-like_dom_sf"/>
</dbReference>
<dbReference type="PANTHER" id="PTHR10048:SF22">
    <property type="entry name" value="PHOSPHATIDYLINOSITOL 4-KINASE BETA"/>
    <property type="match status" value="1"/>
</dbReference>
<feature type="region of interest" description="Disordered" evidence="8">
    <location>
        <begin position="629"/>
        <end position="650"/>
    </location>
</feature>
<evidence type="ECO:0000256" key="2">
    <source>
        <dbReference type="ARBA" id="ARBA00012169"/>
    </source>
</evidence>
<dbReference type="GO" id="GO:0048015">
    <property type="term" value="P:phosphatidylinositol-mediated signaling"/>
    <property type="evidence" value="ECO:0007669"/>
    <property type="project" value="TreeGrafter"/>
</dbReference>
<dbReference type="EC" id="2.7.1.67" evidence="2"/>
<dbReference type="InterPro" id="IPR001263">
    <property type="entry name" value="PI3K_accessory_dom"/>
</dbReference>
<keyword evidence="4" id="KW-0418">Kinase</keyword>
<protein>
    <recommendedName>
        <fullName evidence="7">Phosphatidylinositol 4-kinase beta</fullName>
        <ecNumber evidence="2">2.7.1.67</ecNumber>
    </recommendedName>
</protein>
<evidence type="ECO:0000256" key="3">
    <source>
        <dbReference type="ARBA" id="ARBA00022679"/>
    </source>
</evidence>
<comment type="catalytic activity">
    <reaction evidence="5">
        <text>a 1,2-diacyl-sn-glycero-3-phospho-(1D-myo-inositol) + ATP = a 1,2-diacyl-sn-glycero-3-phospho-(1D-myo-inositol 4-phosphate) + ADP + H(+)</text>
        <dbReference type="Rhea" id="RHEA:19877"/>
        <dbReference type="ChEBI" id="CHEBI:15378"/>
        <dbReference type="ChEBI" id="CHEBI:30616"/>
        <dbReference type="ChEBI" id="CHEBI:57880"/>
        <dbReference type="ChEBI" id="CHEBI:58178"/>
        <dbReference type="ChEBI" id="CHEBI:456216"/>
        <dbReference type="EC" id="2.7.1.67"/>
    </reaction>
    <physiologicalReaction direction="left-to-right" evidence="5">
        <dbReference type="Rhea" id="RHEA:19878"/>
    </physiologicalReaction>
</comment>
<sequence>MDEVSPAGAYKDLPTMKRQKVHVLRDNVPSVHGRGYTPPTIRTRLSNHQRNLSLDFRSMGILLPPIAQVTTVTSNHLTLHHRNRSLDSALQRIPEVDVTPSPECETVTTILTETHPCKTNSAAANCKTQRDELASLGSDDSGILCGSDSGSSDTNNTRESSVEYLSNTNNQSQESLDAASDTSEKVESSVEYLSNTNNQSQESLDAASDTSEKVEFTACPVVMVVQTNGDSVTENNVVVRDHHIDDTDGSERITQVCVTSNKCKTPPPQNFGLLRLLESKVFDVPMAMHYLSKSKEPGVQSYIANKMFSFEDIEVDFYLPQLVCMYIQMHDVAEVIHPYLVHRCRKSVDFSLKCAWLLDAYSSDASLPSKRKPLGIKLRNLILSDELRPKDHKMTNSYNSATEKLVVPAVASVKKTHQRSQSDASALLPGIRKVNNCAKLCLGDLSSGRAFDNGCLCFESCEGVVNDLRGQKTQCSCMAPRLAPQLEFMKALITIGKVLSSIPTKEAKTTRLVAELTTLNLNLPARVWLPLNSDTPHHVVRIPPQVSAVLNSKDKAPYIIYVEVLEVDDLYTSPVPTKIMNTLRHTKSEENLGADTSSLSAFSMCGIMCDDNDPDWSQEDDEISQQYTQLKKPVDKDTISQLSQESSDSREPPLFIAAGEIRRRLSDSFREGKSKAFTHDPEDPSAAALKEPWQDKERRVRESSPYGHMSNWKLLSVIVKCGDDLRQELMASQLLQMFKKIWQIEHVPLWVHPYKILCLSSDSGLIEPILNTVSLHQIKKNSQLSLLEYFIREYGPHNSEAFLTAQNNFVQSCAAYCLISYLIQVKDRHNGNILLSSDGHLIHIDFGFILLSSDGHLIHIDFGFILSTSPRNLGFETSPFKLTSEFVEVMGGMESDMFKYFKILILQGLLAARKHQEMILPLVEIMRSGSQLPCFKSGAATVQNLKNRFHLNMTEEQLQHEVDRMVEASIHSLSTKLYDNFQYFTNGIQS</sequence>
<dbReference type="Pfam" id="PF00454">
    <property type="entry name" value="PI3_PI4_kinase"/>
    <property type="match status" value="1"/>
</dbReference>
<evidence type="ECO:0000256" key="7">
    <source>
        <dbReference type="ARBA" id="ARBA00039877"/>
    </source>
</evidence>
<feature type="compositionally biased region" description="Polar residues" evidence="8">
    <location>
        <begin position="191"/>
        <end position="203"/>
    </location>
</feature>
<evidence type="ECO:0000313" key="11">
    <source>
        <dbReference type="EMBL" id="KAK9693138.1"/>
    </source>
</evidence>
<dbReference type="PANTHER" id="PTHR10048">
    <property type="entry name" value="PHOSPHATIDYLINOSITOL KINASE"/>
    <property type="match status" value="1"/>
</dbReference>
<dbReference type="InterPro" id="IPR018936">
    <property type="entry name" value="PI3/4_kinase_CS"/>
</dbReference>
<keyword evidence="3" id="KW-0808">Transferase</keyword>
<dbReference type="AlphaFoldDB" id="A0AAW1IU25"/>
<feature type="domain" description="PIK helical" evidence="10">
    <location>
        <begin position="190"/>
        <end position="384"/>
    </location>
</feature>
<dbReference type="Gene3D" id="3.30.1010.10">
    <property type="entry name" value="Phosphatidylinositol 3-kinase Catalytic Subunit, Chain A, domain 4"/>
    <property type="match status" value="1"/>
</dbReference>
<name>A0AAW1IU25_POPJA</name>
<dbReference type="InterPro" id="IPR057754">
    <property type="entry name" value="PI4-kinase_beta/PIK1_cat"/>
</dbReference>
<dbReference type="GO" id="GO:0005741">
    <property type="term" value="C:mitochondrial outer membrane"/>
    <property type="evidence" value="ECO:0007669"/>
    <property type="project" value="UniProtKB-SubCell"/>
</dbReference>
<dbReference type="InterPro" id="IPR049160">
    <property type="entry name" value="PI4KB-PIK1_PIK"/>
</dbReference>
<keyword evidence="12" id="KW-1185">Reference proteome</keyword>
<dbReference type="GO" id="GO:0004430">
    <property type="term" value="F:1-phosphatidylinositol 4-kinase activity"/>
    <property type="evidence" value="ECO:0007669"/>
    <property type="project" value="UniProtKB-EC"/>
</dbReference>
<reference evidence="11 12" key="1">
    <citation type="journal article" date="2024" name="BMC Genomics">
        <title>De novo assembly and annotation of Popillia japonica's genome with initial clues to its potential as an invasive pest.</title>
        <authorList>
            <person name="Cucini C."/>
            <person name="Boschi S."/>
            <person name="Funari R."/>
            <person name="Cardaioli E."/>
            <person name="Iannotti N."/>
            <person name="Marturano G."/>
            <person name="Paoli F."/>
            <person name="Bruttini M."/>
            <person name="Carapelli A."/>
            <person name="Frati F."/>
            <person name="Nardi F."/>
        </authorList>
    </citation>
    <scope>NUCLEOTIDE SEQUENCE [LARGE SCALE GENOMIC DNA]</scope>
    <source>
        <strain evidence="11">DMR45628</strain>
    </source>
</reference>
<evidence type="ECO:0000256" key="5">
    <source>
        <dbReference type="ARBA" id="ARBA00036767"/>
    </source>
</evidence>
<gene>
    <name evidence="11" type="ORF">QE152_g34402</name>
</gene>
<evidence type="ECO:0000256" key="1">
    <source>
        <dbReference type="ARBA" id="ARBA00004450"/>
    </source>
</evidence>
<feature type="compositionally biased region" description="Basic and acidic residues" evidence="8">
    <location>
        <begin position="672"/>
        <end position="682"/>
    </location>
</feature>
<feature type="region of interest" description="Disordered" evidence="8">
    <location>
        <begin position="672"/>
        <end position="698"/>
    </location>
</feature>
<dbReference type="PROSITE" id="PS51545">
    <property type="entry name" value="PIK_HELICAL"/>
    <property type="match status" value="1"/>
</dbReference>
<dbReference type="PROSITE" id="PS00916">
    <property type="entry name" value="PI3_4_KINASE_2"/>
    <property type="match status" value="1"/>
</dbReference>
<dbReference type="FunFam" id="1.10.1070.11:FF:000016">
    <property type="entry name" value="PIK1p Phosphatidylinositol 4-kinase"/>
    <property type="match status" value="1"/>
</dbReference>
<dbReference type="EMBL" id="JASPKY010000552">
    <property type="protein sequence ID" value="KAK9693138.1"/>
    <property type="molecule type" value="Genomic_DNA"/>
</dbReference>
<evidence type="ECO:0000256" key="4">
    <source>
        <dbReference type="ARBA" id="ARBA00022777"/>
    </source>
</evidence>
<dbReference type="InterPro" id="IPR000403">
    <property type="entry name" value="PI3/4_kinase_cat_dom"/>
</dbReference>
<dbReference type="GO" id="GO:0046854">
    <property type="term" value="P:phosphatidylinositol phosphate biosynthetic process"/>
    <property type="evidence" value="ECO:0007669"/>
    <property type="project" value="InterPro"/>
</dbReference>
<proteinExistence type="predicted"/>
<evidence type="ECO:0000256" key="8">
    <source>
        <dbReference type="SAM" id="MobiDB-lite"/>
    </source>
</evidence>
<evidence type="ECO:0000313" key="12">
    <source>
        <dbReference type="Proteomes" id="UP001458880"/>
    </source>
</evidence>
<dbReference type="GO" id="GO:0030867">
    <property type="term" value="C:rough endoplasmic reticulum membrane"/>
    <property type="evidence" value="ECO:0007669"/>
    <property type="project" value="UniProtKB-SubCell"/>
</dbReference>
<dbReference type="CDD" id="cd05168">
    <property type="entry name" value="PI4Kc_III_beta"/>
    <property type="match status" value="1"/>
</dbReference>
<dbReference type="PROSITE" id="PS50290">
    <property type="entry name" value="PI3_4_KINASE_3"/>
    <property type="match status" value="1"/>
</dbReference>